<keyword evidence="3" id="KW-1185">Reference proteome</keyword>
<organism evidence="2 3">
    <name type="scientific">Hydnomerulius pinastri MD-312</name>
    <dbReference type="NCBI Taxonomy" id="994086"/>
    <lineage>
        <taxon>Eukaryota</taxon>
        <taxon>Fungi</taxon>
        <taxon>Dikarya</taxon>
        <taxon>Basidiomycota</taxon>
        <taxon>Agaricomycotina</taxon>
        <taxon>Agaricomycetes</taxon>
        <taxon>Agaricomycetidae</taxon>
        <taxon>Boletales</taxon>
        <taxon>Boletales incertae sedis</taxon>
        <taxon>Leucogyrophana</taxon>
    </lineage>
</organism>
<evidence type="ECO:0000256" key="1">
    <source>
        <dbReference type="SAM" id="SignalP"/>
    </source>
</evidence>
<feature type="signal peptide" evidence="1">
    <location>
        <begin position="1"/>
        <end position="21"/>
    </location>
</feature>
<protein>
    <recommendedName>
        <fullName evidence="4">DUF1996 domain-containing protein</fullName>
    </recommendedName>
</protein>
<name>A0A0C9VS52_9AGAM</name>
<dbReference type="HOGENOM" id="CLU_208073_0_0_1"/>
<dbReference type="OrthoDB" id="74764at2759"/>
<evidence type="ECO:0000313" key="3">
    <source>
        <dbReference type="Proteomes" id="UP000053820"/>
    </source>
</evidence>
<reference evidence="2 3" key="1">
    <citation type="submission" date="2014-04" db="EMBL/GenBank/DDBJ databases">
        <title>Evolutionary Origins and Diversification of the Mycorrhizal Mutualists.</title>
        <authorList>
            <consortium name="DOE Joint Genome Institute"/>
            <consortium name="Mycorrhizal Genomics Consortium"/>
            <person name="Kohler A."/>
            <person name="Kuo A."/>
            <person name="Nagy L.G."/>
            <person name="Floudas D."/>
            <person name="Copeland A."/>
            <person name="Barry K.W."/>
            <person name="Cichocki N."/>
            <person name="Veneault-Fourrey C."/>
            <person name="LaButti K."/>
            <person name="Lindquist E.A."/>
            <person name="Lipzen A."/>
            <person name="Lundell T."/>
            <person name="Morin E."/>
            <person name="Murat C."/>
            <person name="Riley R."/>
            <person name="Ohm R."/>
            <person name="Sun H."/>
            <person name="Tunlid A."/>
            <person name="Henrissat B."/>
            <person name="Grigoriev I.V."/>
            <person name="Hibbett D.S."/>
            <person name="Martin F."/>
        </authorList>
    </citation>
    <scope>NUCLEOTIDE SEQUENCE [LARGE SCALE GENOMIC DNA]</scope>
    <source>
        <strain evidence="2 3">MD-312</strain>
    </source>
</reference>
<dbReference type="PANTHER" id="PTHR43662:SF3">
    <property type="entry name" value="DOMAIN PROTEIN, PUTATIVE (AFU_ORTHOLOGUE AFUA_6G11970)-RELATED"/>
    <property type="match status" value="1"/>
</dbReference>
<accession>A0A0C9VS52</accession>
<keyword evidence="1" id="KW-0732">Signal</keyword>
<dbReference type="AlphaFoldDB" id="A0A0C9VS52"/>
<dbReference type="Proteomes" id="UP000053820">
    <property type="component" value="Unassembled WGS sequence"/>
</dbReference>
<evidence type="ECO:0000313" key="2">
    <source>
        <dbReference type="EMBL" id="KIJ60660.1"/>
    </source>
</evidence>
<sequence>MFSKSFASLLVTIIASGAANAWFRVACTLPLVQERIDPIVNPGMSPSQHVHTVHGAS</sequence>
<feature type="non-terminal residue" evidence="2">
    <location>
        <position position="1"/>
    </location>
</feature>
<dbReference type="EMBL" id="KN839870">
    <property type="protein sequence ID" value="KIJ60660.1"/>
    <property type="molecule type" value="Genomic_DNA"/>
</dbReference>
<proteinExistence type="predicted"/>
<evidence type="ECO:0008006" key="4">
    <source>
        <dbReference type="Google" id="ProtNLM"/>
    </source>
</evidence>
<gene>
    <name evidence="2" type="ORF">HYDPIDRAFT_116962</name>
</gene>
<dbReference type="PANTHER" id="PTHR43662">
    <property type="match status" value="1"/>
</dbReference>
<feature type="chain" id="PRO_5002204807" description="DUF1996 domain-containing protein" evidence="1">
    <location>
        <begin position="22"/>
        <end position="57"/>
    </location>
</feature>